<organism evidence="2 3">
    <name type="scientific">Klebsiella grimontii</name>
    <dbReference type="NCBI Taxonomy" id="2058152"/>
    <lineage>
        <taxon>Bacteria</taxon>
        <taxon>Pseudomonadati</taxon>
        <taxon>Pseudomonadota</taxon>
        <taxon>Gammaproteobacteria</taxon>
        <taxon>Enterobacterales</taxon>
        <taxon>Enterobacteriaceae</taxon>
        <taxon>Klebsiella/Raoultella group</taxon>
        <taxon>Klebsiella</taxon>
    </lineage>
</organism>
<dbReference type="AlphaFoldDB" id="A0A7H4P6H6"/>
<reference evidence="2 3" key="1">
    <citation type="submission" date="2018-06" db="EMBL/GenBank/DDBJ databases">
        <authorList>
            <consortium name="Pathogen Informatics"/>
            <person name="Doyle S."/>
        </authorList>
    </citation>
    <scope>NUCLEOTIDE SEQUENCE [LARGE SCALE GENOMIC DNA]</scope>
    <source>
        <strain evidence="2 3">NCTC9149</strain>
    </source>
</reference>
<evidence type="ECO:0000313" key="2">
    <source>
        <dbReference type="EMBL" id="STW08041.1"/>
    </source>
</evidence>
<accession>A0A7H4P6H6</accession>
<evidence type="ECO:0000256" key="1">
    <source>
        <dbReference type="SAM" id="MobiDB-lite"/>
    </source>
</evidence>
<comment type="caution">
    <text evidence="2">The sequence shown here is derived from an EMBL/GenBank/DDBJ whole genome shotgun (WGS) entry which is preliminary data.</text>
</comment>
<evidence type="ECO:0000313" key="3">
    <source>
        <dbReference type="Proteomes" id="UP000254571"/>
    </source>
</evidence>
<proteinExistence type="predicted"/>
<name>A0A7H4P6H6_9ENTR</name>
<protein>
    <submittedName>
        <fullName evidence="2">Uncharacterized protein</fullName>
    </submittedName>
</protein>
<sequence length="182" mass="19469">MEPLVSLPSEKCTSPAATAAADPPEEPPAIRERSCGVTRRPVMAVFGGKPVGVGIHIQHPGEQRARAVQLAHRPAIGNGGGAIAQQLRPGKGRVSGDIEKIFHRIGNACQRGQRLFFPPQGIDIFRLSEHAFFADVGPGVDLRVNPRDVLQGVAGDLFGAEFAAGQRALDVVNRHFRQLHAL</sequence>
<dbReference type="Proteomes" id="UP000254571">
    <property type="component" value="Unassembled WGS sequence"/>
</dbReference>
<feature type="region of interest" description="Disordered" evidence="1">
    <location>
        <begin position="1"/>
        <end position="30"/>
    </location>
</feature>
<dbReference type="EMBL" id="UGMX01000002">
    <property type="protein sequence ID" value="STW08041.1"/>
    <property type="molecule type" value="Genomic_DNA"/>
</dbReference>
<gene>
    <name evidence="2" type="ORF">NCTC9149_04483</name>
</gene>